<reference evidence="2" key="1">
    <citation type="journal article" date="2019" name="Int. J. Syst. Evol. Microbiol.">
        <title>The Global Catalogue of Microorganisms (GCM) 10K type strain sequencing project: providing services to taxonomists for standard genome sequencing and annotation.</title>
        <authorList>
            <consortium name="The Broad Institute Genomics Platform"/>
            <consortium name="The Broad Institute Genome Sequencing Center for Infectious Disease"/>
            <person name="Wu L."/>
            <person name="Ma J."/>
        </authorList>
    </citation>
    <scope>NUCLEOTIDE SEQUENCE [LARGE SCALE GENOMIC DNA]</scope>
    <source>
        <strain evidence="2">JCM 3369</strain>
    </source>
</reference>
<evidence type="ECO:0000313" key="1">
    <source>
        <dbReference type="EMBL" id="MFD1696943.1"/>
    </source>
</evidence>
<comment type="caution">
    <text evidence="1">The sequence shown here is derived from an EMBL/GenBank/DDBJ whole genome shotgun (WGS) entry which is preliminary data.</text>
</comment>
<proteinExistence type="predicted"/>
<organism evidence="1 2">
    <name type="scientific">Roseibium aestuarii</name>
    <dbReference type="NCBI Taxonomy" id="2600299"/>
    <lineage>
        <taxon>Bacteria</taxon>
        <taxon>Pseudomonadati</taxon>
        <taxon>Pseudomonadota</taxon>
        <taxon>Alphaproteobacteria</taxon>
        <taxon>Hyphomicrobiales</taxon>
        <taxon>Stappiaceae</taxon>
        <taxon>Roseibium</taxon>
    </lineage>
</organism>
<gene>
    <name evidence="1" type="ORF">ACFSC7_15600</name>
</gene>
<dbReference type="InterPro" id="IPR009579">
    <property type="entry name" value="DUF1192"/>
</dbReference>
<keyword evidence="2" id="KW-1185">Reference proteome</keyword>
<name>A0ABW4JZQ1_9HYPH</name>
<dbReference type="RefSeq" id="WP_188318958.1">
    <property type="nucleotide sequence ID" value="NZ_JBHUFA010000013.1"/>
</dbReference>
<evidence type="ECO:0000313" key="2">
    <source>
        <dbReference type="Proteomes" id="UP001597327"/>
    </source>
</evidence>
<dbReference type="EMBL" id="JBHUFA010000013">
    <property type="protein sequence ID" value="MFD1696943.1"/>
    <property type="molecule type" value="Genomic_DNA"/>
</dbReference>
<dbReference type="Proteomes" id="UP001597327">
    <property type="component" value="Unassembled WGS sequence"/>
</dbReference>
<dbReference type="Pfam" id="PF06698">
    <property type="entry name" value="DUF1192"/>
    <property type="match status" value="1"/>
</dbReference>
<sequence length="65" mass="7336">MQEDDRTPGRVPPGGTIIVGQELAALSEHELETRIDALRAEITRTEETLRQRRSVRDAAEAFFKT</sequence>
<accession>A0ABW4JZQ1</accession>
<protein>
    <submittedName>
        <fullName evidence="1">DUF1192 domain-containing protein</fullName>
    </submittedName>
</protein>